<name>A0A345T3D0_9ACTN</name>
<proteinExistence type="predicted"/>
<dbReference type="AlphaFoldDB" id="A0A345T3D0"/>
<dbReference type="Pfam" id="PF12172">
    <property type="entry name" value="zf-ChsH2"/>
    <property type="match status" value="1"/>
</dbReference>
<dbReference type="RefSeq" id="WP_111489854.1">
    <property type="nucleotide sequence ID" value="NZ_CP031264.1"/>
</dbReference>
<evidence type="ECO:0000313" key="3">
    <source>
        <dbReference type="EMBL" id="AXI80485.1"/>
    </source>
</evidence>
<feature type="domain" description="ChsH2 C-terminal OB-fold" evidence="1">
    <location>
        <begin position="61"/>
        <end position="119"/>
    </location>
</feature>
<evidence type="ECO:0000259" key="2">
    <source>
        <dbReference type="Pfam" id="PF12172"/>
    </source>
</evidence>
<gene>
    <name evidence="3" type="ORF">C7M71_026865</name>
</gene>
<protein>
    <submittedName>
        <fullName evidence="3">DNA-binding protein</fullName>
    </submittedName>
</protein>
<accession>A0A345T3D0</accession>
<keyword evidence="4" id="KW-1185">Reference proteome</keyword>
<dbReference type="PANTHER" id="PTHR34075:SF5">
    <property type="entry name" value="BLR3430 PROTEIN"/>
    <property type="match status" value="1"/>
</dbReference>
<dbReference type="InterPro" id="IPR022002">
    <property type="entry name" value="ChsH2_Znr"/>
</dbReference>
<dbReference type="EMBL" id="CP031264">
    <property type="protein sequence ID" value="AXI80485.1"/>
    <property type="molecule type" value="Genomic_DNA"/>
</dbReference>
<dbReference type="GO" id="GO:0003677">
    <property type="term" value="F:DNA binding"/>
    <property type="evidence" value="ECO:0007669"/>
    <property type="project" value="UniProtKB-KW"/>
</dbReference>
<sequence>MPDDTRAADIGAAASSVSPWTAYRAGLADGRLLYQRCTACTRAQFYPRVLCAHCGGTALSWQQSAGAGVVHATSSVPERDAAPRNVALVDLDEGFRMMSRVTGAPSESVRIGAAVRARIVDEDGEPVVVFELRSAA</sequence>
<dbReference type="SUPFAM" id="SSF50249">
    <property type="entry name" value="Nucleic acid-binding proteins"/>
    <property type="match status" value="1"/>
</dbReference>
<dbReference type="OrthoDB" id="7470921at2"/>
<dbReference type="KEGG" id="stri:C7M71_026865"/>
<dbReference type="Gene3D" id="6.10.30.10">
    <property type="match status" value="1"/>
</dbReference>
<reference evidence="4" key="1">
    <citation type="submission" date="2018-07" db="EMBL/GenBank/DDBJ databases">
        <title>Streptacidiphilus bronchialis DSM 106435 chromosome.</title>
        <authorList>
            <person name="Batra D."/>
            <person name="Gulvik C.A."/>
        </authorList>
    </citation>
    <scope>NUCLEOTIDE SEQUENCE [LARGE SCALE GENOMIC DNA]</scope>
    <source>
        <strain evidence="4">DSM 106435</strain>
    </source>
</reference>
<dbReference type="InterPro" id="IPR002878">
    <property type="entry name" value="ChsH2_C"/>
</dbReference>
<keyword evidence="3" id="KW-0238">DNA-binding</keyword>
<feature type="domain" description="ChsH2 rubredoxin-like zinc ribbon" evidence="2">
    <location>
        <begin position="24"/>
        <end position="59"/>
    </location>
</feature>
<dbReference type="InterPro" id="IPR052513">
    <property type="entry name" value="Thioester_dehydratase-like"/>
</dbReference>
<dbReference type="Pfam" id="PF01796">
    <property type="entry name" value="OB_ChsH2_C"/>
    <property type="match status" value="1"/>
</dbReference>
<organism evidence="3 4">
    <name type="scientific">Peterkaempfera bronchialis</name>
    <dbReference type="NCBI Taxonomy" id="2126346"/>
    <lineage>
        <taxon>Bacteria</taxon>
        <taxon>Bacillati</taxon>
        <taxon>Actinomycetota</taxon>
        <taxon>Actinomycetes</taxon>
        <taxon>Kitasatosporales</taxon>
        <taxon>Streptomycetaceae</taxon>
        <taxon>Peterkaempfera</taxon>
    </lineage>
</organism>
<evidence type="ECO:0000259" key="1">
    <source>
        <dbReference type="Pfam" id="PF01796"/>
    </source>
</evidence>
<evidence type="ECO:0000313" key="4">
    <source>
        <dbReference type="Proteomes" id="UP000249340"/>
    </source>
</evidence>
<dbReference type="InterPro" id="IPR012340">
    <property type="entry name" value="NA-bd_OB-fold"/>
</dbReference>
<dbReference type="PANTHER" id="PTHR34075">
    <property type="entry name" value="BLR3430 PROTEIN"/>
    <property type="match status" value="1"/>
</dbReference>
<dbReference type="Proteomes" id="UP000249340">
    <property type="component" value="Chromosome"/>
</dbReference>